<dbReference type="Proteomes" id="UP000006050">
    <property type="component" value="Chromosome"/>
</dbReference>
<dbReference type="AlphaFoldDB" id="I3Z5T7"/>
<dbReference type="InterPro" id="IPR020018">
    <property type="entry name" value="Motility-assoc_lipoprot_GldH"/>
</dbReference>
<protein>
    <recommendedName>
        <fullName evidence="3">Gliding motility-associated lipoprotein GldH</fullName>
    </recommendedName>
</protein>
<keyword evidence="2" id="KW-1185">Reference proteome</keyword>
<evidence type="ECO:0000313" key="1">
    <source>
        <dbReference type="EMBL" id="AFL84605.1"/>
    </source>
</evidence>
<proteinExistence type="predicted"/>
<dbReference type="HOGENOM" id="CLU_109250_0_1_10"/>
<evidence type="ECO:0000313" key="2">
    <source>
        <dbReference type="Proteomes" id="UP000006050"/>
    </source>
</evidence>
<sequence length="158" mass="18141">MIREIKMPKKIFHSAFILLSLWMISCDGNRVFESYSGFETQQWNIIDTVTFEIPEIKSHSHTLISIKFNTDYGYRNLYVKYILSDSLGNQIESQLVNIPLFDSQGGKPLGDGFGSTFTKIDTLPILSKEAYSRVQFVQYMRVEELDGLEALGIKQVKE</sequence>
<gene>
    <name evidence="1" type="ordered locus">Belba_2032</name>
</gene>
<dbReference type="Pfam" id="PF14109">
    <property type="entry name" value="GldH_lipo"/>
    <property type="match status" value="1"/>
</dbReference>
<name>I3Z5T7_BELBD</name>
<dbReference type="KEGG" id="bbd:Belba_2032"/>
<evidence type="ECO:0008006" key="3">
    <source>
        <dbReference type="Google" id="ProtNLM"/>
    </source>
</evidence>
<dbReference type="EMBL" id="CP003281">
    <property type="protein sequence ID" value="AFL84605.1"/>
    <property type="molecule type" value="Genomic_DNA"/>
</dbReference>
<dbReference type="STRING" id="866536.Belba_2032"/>
<dbReference type="PROSITE" id="PS51257">
    <property type="entry name" value="PROKAR_LIPOPROTEIN"/>
    <property type="match status" value="1"/>
</dbReference>
<reference evidence="2" key="1">
    <citation type="submission" date="2012-06" db="EMBL/GenBank/DDBJ databases">
        <title>The complete genome of Belliella baltica DSM 15883.</title>
        <authorList>
            <person name="Lucas S."/>
            <person name="Copeland A."/>
            <person name="Lapidus A."/>
            <person name="Goodwin L."/>
            <person name="Pitluck S."/>
            <person name="Peters L."/>
            <person name="Mikhailova N."/>
            <person name="Davenport K."/>
            <person name="Kyrpides N."/>
            <person name="Mavromatis K."/>
            <person name="Pagani I."/>
            <person name="Ivanova N."/>
            <person name="Ovchinnikova G."/>
            <person name="Zeytun A."/>
            <person name="Detter J.C."/>
            <person name="Han C."/>
            <person name="Land M."/>
            <person name="Hauser L."/>
            <person name="Markowitz V."/>
            <person name="Cheng J.-F."/>
            <person name="Hugenholtz P."/>
            <person name="Woyke T."/>
            <person name="Wu D."/>
            <person name="Tindall B."/>
            <person name="Pomrenke H."/>
            <person name="Brambilla E."/>
            <person name="Klenk H.-P."/>
            <person name="Eisen J.A."/>
        </authorList>
    </citation>
    <scope>NUCLEOTIDE SEQUENCE [LARGE SCALE GENOMIC DNA]</scope>
    <source>
        <strain evidence="2">DSM 15883 / CIP 108006 / LMG 21964 / BA134</strain>
    </source>
</reference>
<organism evidence="1 2">
    <name type="scientific">Belliella baltica (strain DSM 15883 / CIP 108006 / LMG 21964 / BA134)</name>
    <dbReference type="NCBI Taxonomy" id="866536"/>
    <lineage>
        <taxon>Bacteria</taxon>
        <taxon>Pseudomonadati</taxon>
        <taxon>Bacteroidota</taxon>
        <taxon>Cytophagia</taxon>
        <taxon>Cytophagales</taxon>
        <taxon>Cyclobacteriaceae</taxon>
        <taxon>Belliella</taxon>
    </lineage>
</organism>
<accession>I3Z5T7</accession>
<dbReference type="eggNOG" id="ENOG50313I2">
    <property type="taxonomic scope" value="Bacteria"/>
</dbReference>